<keyword evidence="1" id="KW-0614">Plasmid</keyword>
<protein>
    <submittedName>
        <fullName evidence="1">Uncharacterized protein</fullName>
    </submittedName>
</protein>
<dbReference type="RefSeq" id="WP_085682268.1">
    <property type="nucleotide sequence ID" value="NZ_CP020932.1"/>
</dbReference>
<reference evidence="1 2" key="1">
    <citation type="submission" date="2017-04" db="EMBL/GenBank/DDBJ databases">
        <title>Genome Sequence of Marinobacter salarius strain SMR5 Isolated from a culture of the Diatom Skeletonema marinoi.</title>
        <authorList>
            <person name="Topel M."/>
            <person name="Pinder M.I.M."/>
            <person name="Johansson O.N."/>
            <person name="Kourtchenko O."/>
            <person name="Godhe A."/>
            <person name="Clarke A.K."/>
        </authorList>
    </citation>
    <scope>NUCLEOTIDE SEQUENCE [LARGE SCALE GENOMIC DNA]</scope>
    <source>
        <strain evidence="1 2">SMR5</strain>
        <plasmid evidence="2">Plasmid psmr5</plasmid>
    </source>
</reference>
<name>A0A1W6KG71_9GAMM</name>
<dbReference type="EMBL" id="CP020932">
    <property type="protein sequence ID" value="ARM86319.1"/>
    <property type="molecule type" value="Genomic_DNA"/>
</dbReference>
<dbReference type="GeneID" id="77258194"/>
<sequence length="514" mass="56931">MSVKSNQFEKTEADFTLGIIDTNVDSVDIHLECNSGHLAIFEFEGLMKLSVQYDSVFIDTFQQHVTQDMAEAIHSWGDGGVMTAKSCWVGRSLLLVGFPQSMEKEVFDRRISTLALALGKPRNLGHVDSDDPSSDLRLSRVNVICSGLTRPKLASHVEMSTALINKLQEQKLRNLRGAVEFADGKPSARWYYASALAANVNVGSEGDSHTTSRSYVETTRRALRKQFTEGNLDLRAVPTVNPVTGCWVSLSVWSSGLNESLESSEIRNGDTLSAVCKELAMGWELEAATINQTLCELSDSASDGLHTETGGMFPIKLPVSLESLLNWSYFKDDLEGALKGFDYQVTNRLILIIDSLDDSKVEISAAQMKRLAEWMPRLTEVYGIEFMAHFNNLDAFNPKGLHNWLPISGIVFSDTSSSPALHNIIHAMMRQDERTDPPIPLTLDATFSENARRVASEIGVEFIEEPFNGEPKGLQLKTALPLAHGLSLNSTRHRVIDARSRFRHHDVETTNSNG</sequence>
<dbReference type="Proteomes" id="UP000193100">
    <property type="component" value="Plasmid pSMR5"/>
</dbReference>
<proteinExistence type="predicted"/>
<accession>A0A1W6KG71</accession>
<organism evidence="1 2">
    <name type="scientific">Marinobacter salarius</name>
    <dbReference type="NCBI Taxonomy" id="1420917"/>
    <lineage>
        <taxon>Bacteria</taxon>
        <taxon>Pseudomonadati</taxon>
        <taxon>Pseudomonadota</taxon>
        <taxon>Gammaproteobacteria</taxon>
        <taxon>Pseudomonadales</taxon>
        <taxon>Marinobacteraceae</taxon>
        <taxon>Marinobacter</taxon>
    </lineage>
</organism>
<evidence type="ECO:0000313" key="1">
    <source>
        <dbReference type="EMBL" id="ARM86319.1"/>
    </source>
</evidence>
<evidence type="ECO:0000313" key="2">
    <source>
        <dbReference type="Proteomes" id="UP000193100"/>
    </source>
</evidence>
<dbReference type="AlphaFoldDB" id="A0A1W6KG71"/>
<geneLocation type="plasmid" evidence="2">
    <name>psmr5</name>
</geneLocation>
<gene>
    <name evidence="1" type="ORF">MARSALSMR5_04302</name>
</gene>